<dbReference type="Proteomes" id="UP000683925">
    <property type="component" value="Unassembled WGS sequence"/>
</dbReference>
<gene>
    <name evidence="1" type="ORF">POCTA_138.1.T0840018</name>
</gene>
<proteinExistence type="predicted"/>
<evidence type="ECO:0000313" key="1">
    <source>
        <dbReference type="EMBL" id="CAD8184716.1"/>
    </source>
</evidence>
<keyword evidence="2" id="KW-1185">Reference proteome</keyword>
<dbReference type="EMBL" id="CAJJDP010000083">
    <property type="protein sequence ID" value="CAD8184716.1"/>
    <property type="molecule type" value="Genomic_DNA"/>
</dbReference>
<organism evidence="1 2">
    <name type="scientific">Paramecium octaurelia</name>
    <dbReference type="NCBI Taxonomy" id="43137"/>
    <lineage>
        <taxon>Eukaryota</taxon>
        <taxon>Sar</taxon>
        <taxon>Alveolata</taxon>
        <taxon>Ciliophora</taxon>
        <taxon>Intramacronucleata</taxon>
        <taxon>Oligohymenophorea</taxon>
        <taxon>Peniculida</taxon>
        <taxon>Parameciidae</taxon>
        <taxon>Paramecium</taxon>
    </lineage>
</organism>
<protein>
    <submittedName>
        <fullName evidence="1">Uncharacterized protein</fullName>
    </submittedName>
</protein>
<reference evidence="1" key="1">
    <citation type="submission" date="2021-01" db="EMBL/GenBank/DDBJ databases">
        <authorList>
            <consortium name="Genoscope - CEA"/>
            <person name="William W."/>
        </authorList>
    </citation>
    <scope>NUCLEOTIDE SEQUENCE</scope>
</reference>
<dbReference type="AlphaFoldDB" id="A0A8S1WFH9"/>
<sequence>MSGNLIQSIANDNLNKIHFIEMDNKQLFVQINNKQRKVQQAGLLSKVQVLKGKTSRL</sequence>
<comment type="caution">
    <text evidence="1">The sequence shown here is derived from an EMBL/GenBank/DDBJ whole genome shotgun (WGS) entry which is preliminary data.</text>
</comment>
<accession>A0A8S1WFH9</accession>
<name>A0A8S1WFH9_PAROT</name>
<evidence type="ECO:0000313" key="2">
    <source>
        <dbReference type="Proteomes" id="UP000683925"/>
    </source>
</evidence>